<dbReference type="Gene3D" id="3.90.420.10">
    <property type="entry name" value="Oxidoreductase, molybdopterin-binding domain"/>
    <property type="match status" value="1"/>
</dbReference>
<gene>
    <name evidence="4" type="ORF">FHX39_001230</name>
</gene>
<evidence type="ECO:0000313" key="4">
    <source>
        <dbReference type="EMBL" id="MBB3326286.1"/>
    </source>
</evidence>
<protein>
    <submittedName>
        <fullName evidence="4">DMSO/TMAO reductase YedYZ molybdopterin-dependent catalytic subunit</fullName>
    </submittedName>
</protein>
<dbReference type="RefSeq" id="WP_183337258.1">
    <property type="nucleotide sequence ID" value="NZ_JACHZG010000001.1"/>
</dbReference>
<keyword evidence="2" id="KW-0812">Transmembrane</keyword>
<feature type="transmembrane region" description="Helical" evidence="2">
    <location>
        <begin position="136"/>
        <end position="155"/>
    </location>
</feature>
<dbReference type="Proteomes" id="UP000565572">
    <property type="component" value="Unassembled WGS sequence"/>
</dbReference>
<dbReference type="GO" id="GO:0043546">
    <property type="term" value="F:molybdopterin cofactor binding"/>
    <property type="evidence" value="ECO:0007669"/>
    <property type="project" value="TreeGrafter"/>
</dbReference>
<dbReference type="EMBL" id="JACHZG010000001">
    <property type="protein sequence ID" value="MBB3326286.1"/>
    <property type="molecule type" value="Genomic_DNA"/>
</dbReference>
<dbReference type="PANTHER" id="PTHR19372:SF7">
    <property type="entry name" value="SULFITE OXIDASE, MITOCHONDRIAL"/>
    <property type="match status" value="1"/>
</dbReference>
<accession>A0A7W5P6W5</accession>
<dbReference type="PANTHER" id="PTHR19372">
    <property type="entry name" value="SULFITE REDUCTASE"/>
    <property type="match status" value="1"/>
</dbReference>
<dbReference type="GO" id="GO:0020037">
    <property type="term" value="F:heme binding"/>
    <property type="evidence" value="ECO:0007669"/>
    <property type="project" value="TreeGrafter"/>
</dbReference>
<evidence type="ECO:0000256" key="1">
    <source>
        <dbReference type="SAM" id="MobiDB-lite"/>
    </source>
</evidence>
<dbReference type="Pfam" id="PF00174">
    <property type="entry name" value="Oxidored_molyb"/>
    <property type="match status" value="1"/>
</dbReference>
<dbReference type="GO" id="GO:0008482">
    <property type="term" value="F:sulfite oxidase activity"/>
    <property type="evidence" value="ECO:0007669"/>
    <property type="project" value="TreeGrafter"/>
</dbReference>
<evidence type="ECO:0000259" key="3">
    <source>
        <dbReference type="Pfam" id="PF00174"/>
    </source>
</evidence>
<keyword evidence="2" id="KW-1133">Transmembrane helix</keyword>
<dbReference type="InterPro" id="IPR014756">
    <property type="entry name" value="Ig_E-set"/>
</dbReference>
<dbReference type="SUPFAM" id="SSF56524">
    <property type="entry name" value="Oxidoreductase molybdopterin-binding domain"/>
    <property type="match status" value="1"/>
</dbReference>
<name>A0A7W5P6W5_9ACTN</name>
<evidence type="ECO:0000313" key="5">
    <source>
        <dbReference type="Proteomes" id="UP000565572"/>
    </source>
</evidence>
<dbReference type="SUPFAM" id="SSF81296">
    <property type="entry name" value="E set domains"/>
    <property type="match status" value="1"/>
</dbReference>
<keyword evidence="2" id="KW-0472">Membrane</keyword>
<feature type="region of interest" description="Disordered" evidence="1">
    <location>
        <begin position="220"/>
        <end position="240"/>
    </location>
</feature>
<keyword evidence="5" id="KW-1185">Reference proteome</keyword>
<comment type="caution">
    <text evidence="4">The sequence shown here is derived from an EMBL/GenBank/DDBJ whole genome shotgun (WGS) entry which is preliminary data.</text>
</comment>
<dbReference type="InterPro" id="IPR000572">
    <property type="entry name" value="OxRdtase_Mopterin-bd_dom"/>
</dbReference>
<dbReference type="InterPro" id="IPR036374">
    <property type="entry name" value="OxRdtase_Mopterin-bd_sf"/>
</dbReference>
<feature type="transmembrane region" description="Helical" evidence="2">
    <location>
        <begin position="111"/>
        <end position="130"/>
    </location>
</feature>
<dbReference type="AlphaFoldDB" id="A0A7W5P6W5"/>
<dbReference type="Gene3D" id="2.60.40.650">
    <property type="match status" value="1"/>
</dbReference>
<feature type="domain" description="Oxidoreductase molybdopterin-binding" evidence="3">
    <location>
        <begin position="261"/>
        <end position="411"/>
    </location>
</feature>
<dbReference type="GO" id="GO:0006790">
    <property type="term" value="P:sulfur compound metabolic process"/>
    <property type="evidence" value="ECO:0007669"/>
    <property type="project" value="TreeGrafter"/>
</dbReference>
<reference evidence="4 5" key="1">
    <citation type="submission" date="2020-08" db="EMBL/GenBank/DDBJ databases">
        <title>Sequencing the genomes of 1000 actinobacteria strains.</title>
        <authorList>
            <person name="Klenk H.-P."/>
        </authorList>
    </citation>
    <scope>NUCLEOTIDE SEQUENCE [LARGE SCALE GENOMIC DNA]</scope>
    <source>
        <strain evidence="4 5">DSM 11053</strain>
    </source>
</reference>
<feature type="transmembrane region" description="Helical" evidence="2">
    <location>
        <begin position="187"/>
        <end position="209"/>
    </location>
</feature>
<proteinExistence type="predicted"/>
<feature type="transmembrane region" description="Helical" evidence="2">
    <location>
        <begin position="85"/>
        <end position="104"/>
    </location>
</feature>
<sequence length="535" mass="54872">MTAPSVLARTGPDAPGGPGVPGKALRAASGVVAAGVAVGVGHLVASFVNPTASPVIAVGSALIDAAPTPAKTFAVRLLGNYDKPVLIGAVGVALLVFAAVLGLVAWSHRRVALVGIALLGVVGAGTAVYRGDLLDAVPSLVAGAAGVAALLLLVARSARSAPTSATASTTATTTTGTTTGTGGRRGFLAALGLTALVAALAGGGGVVVGRVRSAGALARRGTGLPAPTSPAPPLPAGAQIPGMTPFTTPVDSFYRVDISLVTPQIDASSWSLTIDGMVDSPLTLTYDELLAMPLIERDITLTCVSNEVGGSYVSSGRWLGVPFSAILEKVGVQAGADQVYSYSLDSGYTASTPLQAVSDGRDAMIAVGLDGQPLADARGYPARMIVPGLFGFVANTKWLERIEFTTYAKRTAYWTERKWATDGPILTQSRIDLPKSLSTIPKDKPVIAGVAWAQHRGITKVEVKIDDGPWQEADLAVDAGLDLWRQWSLPFTGDAGLHSATVRATDATGETQPEARTKVFPDGARGWHQIQFTSE</sequence>
<evidence type="ECO:0000256" key="2">
    <source>
        <dbReference type="SAM" id="Phobius"/>
    </source>
</evidence>
<organism evidence="4 5">
    <name type="scientific">Microlunatus antarcticus</name>
    <dbReference type="NCBI Taxonomy" id="53388"/>
    <lineage>
        <taxon>Bacteria</taxon>
        <taxon>Bacillati</taxon>
        <taxon>Actinomycetota</taxon>
        <taxon>Actinomycetes</taxon>
        <taxon>Propionibacteriales</taxon>
        <taxon>Propionibacteriaceae</taxon>
        <taxon>Microlunatus</taxon>
    </lineage>
</organism>